<dbReference type="Pfam" id="PF15613">
    <property type="entry name" value="WSD"/>
    <property type="match status" value="1"/>
</dbReference>
<dbReference type="InterPro" id="IPR028941">
    <property type="entry name" value="WHIM2_dom"/>
</dbReference>
<evidence type="ECO:0000259" key="3">
    <source>
        <dbReference type="Pfam" id="PF15613"/>
    </source>
</evidence>
<protein>
    <submittedName>
        <fullName evidence="5">WHIM2 domain-containing protein</fullName>
    </submittedName>
</protein>
<reference evidence="5" key="1">
    <citation type="submission" date="2022-11" db="UniProtKB">
        <authorList>
            <consortium name="WormBaseParasite"/>
        </authorList>
    </citation>
    <scope>IDENTIFICATION</scope>
</reference>
<keyword evidence="4" id="KW-1185">Reference proteome</keyword>
<evidence type="ECO:0000256" key="1">
    <source>
        <dbReference type="ARBA" id="ARBA00004123"/>
    </source>
</evidence>
<dbReference type="AlphaFoldDB" id="A0A915CQ15"/>
<dbReference type="WBParaSite" id="jg1132">
    <property type="protein sequence ID" value="jg1132"/>
    <property type="gene ID" value="jg1132"/>
</dbReference>
<dbReference type="Proteomes" id="UP000887574">
    <property type="component" value="Unplaced"/>
</dbReference>
<evidence type="ECO:0000256" key="2">
    <source>
        <dbReference type="ARBA" id="ARBA00023242"/>
    </source>
</evidence>
<accession>A0A915CQ15</accession>
<proteinExistence type="predicted"/>
<keyword evidence="2" id="KW-0539">Nucleus</keyword>
<sequence>MQMLIAQCNSLKEAAFFWNLEISSQVTIMEFCKAKLLILTLSESTLVAPRNSHRALQEIKDIEDTVSTSPILSDLDKLLKQDVYIQEAETIARYGQVEPLGYDRFYRRYWFFGNSPNRGIFIEQEASRSSQDFSEAVISRAKTCWLGHHGWKGRNVKPKKSFASFSNFSNEIFLGGHLIAHRIRRLNGV</sequence>
<feature type="domain" description="WHIM2" evidence="3">
    <location>
        <begin position="97"/>
        <end position="132"/>
    </location>
</feature>
<comment type="subcellular location">
    <subcellularLocation>
        <location evidence="1">Nucleus</location>
    </subcellularLocation>
</comment>
<evidence type="ECO:0000313" key="5">
    <source>
        <dbReference type="WBParaSite" id="jg1132"/>
    </source>
</evidence>
<evidence type="ECO:0000313" key="4">
    <source>
        <dbReference type="Proteomes" id="UP000887574"/>
    </source>
</evidence>
<dbReference type="GO" id="GO:0005634">
    <property type="term" value="C:nucleus"/>
    <property type="evidence" value="ECO:0007669"/>
    <property type="project" value="UniProtKB-SubCell"/>
</dbReference>
<name>A0A915CQ15_9BILA</name>
<organism evidence="4 5">
    <name type="scientific">Ditylenchus dipsaci</name>
    <dbReference type="NCBI Taxonomy" id="166011"/>
    <lineage>
        <taxon>Eukaryota</taxon>
        <taxon>Metazoa</taxon>
        <taxon>Ecdysozoa</taxon>
        <taxon>Nematoda</taxon>
        <taxon>Chromadorea</taxon>
        <taxon>Rhabditida</taxon>
        <taxon>Tylenchina</taxon>
        <taxon>Tylenchomorpha</taxon>
        <taxon>Sphaerularioidea</taxon>
        <taxon>Anguinidae</taxon>
        <taxon>Anguininae</taxon>
        <taxon>Ditylenchus</taxon>
    </lineage>
</organism>